<feature type="region of interest" description="Disordered" evidence="8">
    <location>
        <begin position="1"/>
        <end position="31"/>
    </location>
</feature>
<dbReference type="Pfam" id="PF02133">
    <property type="entry name" value="Transp_cyt_pur"/>
    <property type="match status" value="1"/>
</dbReference>
<dbReference type="InterPro" id="IPR026030">
    <property type="entry name" value="Pur-cyt_permease_Fcy2/21/22"/>
</dbReference>
<comment type="subcellular location">
    <subcellularLocation>
        <location evidence="1">Membrane</location>
        <topology evidence="1">Multi-pass membrane protein</topology>
    </subcellularLocation>
</comment>
<feature type="transmembrane region" description="Helical" evidence="9">
    <location>
        <begin position="458"/>
        <end position="484"/>
    </location>
</feature>
<evidence type="ECO:0000313" key="10">
    <source>
        <dbReference type="EMBL" id="RTE82715.1"/>
    </source>
</evidence>
<evidence type="ECO:0008006" key="12">
    <source>
        <dbReference type="Google" id="ProtNLM"/>
    </source>
</evidence>
<proteinExistence type="inferred from homology"/>
<evidence type="ECO:0000256" key="9">
    <source>
        <dbReference type="SAM" id="Phobius"/>
    </source>
</evidence>
<name>A0A430M3X8_9HYPO</name>
<feature type="transmembrane region" description="Helical" evidence="9">
    <location>
        <begin position="292"/>
        <end position="314"/>
    </location>
</feature>
<dbReference type="Gene3D" id="1.10.4160.10">
    <property type="entry name" value="Hydantoin permease"/>
    <property type="match status" value="1"/>
</dbReference>
<protein>
    <recommendedName>
        <fullName evidence="12">Purine-cytosine permease fcyB</fullName>
    </recommendedName>
</protein>
<comment type="similarity">
    <text evidence="2 7">Belongs to the purine-cytosine permease (2.A.39) family.</text>
</comment>
<keyword evidence="3 7" id="KW-0813">Transport</keyword>
<dbReference type="EMBL" id="MIKF01000023">
    <property type="protein sequence ID" value="RTE82715.1"/>
    <property type="molecule type" value="Genomic_DNA"/>
</dbReference>
<accession>A0A430M3X8</accession>
<feature type="transmembrane region" description="Helical" evidence="9">
    <location>
        <begin position="415"/>
        <end position="437"/>
    </location>
</feature>
<evidence type="ECO:0000256" key="1">
    <source>
        <dbReference type="ARBA" id="ARBA00004141"/>
    </source>
</evidence>
<dbReference type="GO" id="GO:0005886">
    <property type="term" value="C:plasma membrane"/>
    <property type="evidence" value="ECO:0007669"/>
    <property type="project" value="TreeGrafter"/>
</dbReference>
<evidence type="ECO:0000313" key="11">
    <source>
        <dbReference type="Proteomes" id="UP000287124"/>
    </source>
</evidence>
<keyword evidence="11" id="KW-1185">Reference proteome</keyword>
<evidence type="ECO:0000256" key="7">
    <source>
        <dbReference type="PIRNR" id="PIRNR002744"/>
    </source>
</evidence>
<reference evidence="10 11" key="1">
    <citation type="submission" date="2017-06" db="EMBL/GenBank/DDBJ databases">
        <title>Comparative genomic analysis of Ambrosia Fusariam Clade fungi.</title>
        <authorList>
            <person name="Stajich J.E."/>
            <person name="Carrillo J."/>
            <person name="Kijimoto T."/>
            <person name="Eskalen A."/>
            <person name="O'Donnell K."/>
            <person name="Kasson M."/>
        </authorList>
    </citation>
    <scope>NUCLEOTIDE SEQUENCE [LARGE SCALE GENOMIC DNA]</scope>
    <source>
        <strain evidence="10 11">UCR1854</strain>
    </source>
</reference>
<feature type="transmembrane region" description="Helical" evidence="9">
    <location>
        <begin position="244"/>
        <end position="266"/>
    </location>
</feature>
<feature type="transmembrane region" description="Helical" evidence="9">
    <location>
        <begin position="71"/>
        <end position="94"/>
    </location>
</feature>
<keyword evidence="4 9" id="KW-0812">Transmembrane</keyword>
<dbReference type="AlphaFoldDB" id="A0A430M3X8"/>
<organism evidence="10 11">
    <name type="scientific">Fusarium euwallaceae</name>
    <dbReference type="NCBI Taxonomy" id="1147111"/>
    <lineage>
        <taxon>Eukaryota</taxon>
        <taxon>Fungi</taxon>
        <taxon>Dikarya</taxon>
        <taxon>Ascomycota</taxon>
        <taxon>Pezizomycotina</taxon>
        <taxon>Sordariomycetes</taxon>
        <taxon>Hypocreomycetidae</taxon>
        <taxon>Hypocreales</taxon>
        <taxon>Nectriaceae</taxon>
        <taxon>Fusarium</taxon>
        <taxon>Fusarium solani species complex</taxon>
    </lineage>
</organism>
<dbReference type="PANTHER" id="PTHR31806:SF5">
    <property type="entry name" value="PURINE-CYTOSINE PERMEASE FCY21"/>
    <property type="match status" value="1"/>
</dbReference>
<dbReference type="GO" id="GO:0022857">
    <property type="term" value="F:transmembrane transporter activity"/>
    <property type="evidence" value="ECO:0007669"/>
    <property type="project" value="InterPro"/>
</dbReference>
<feature type="compositionally biased region" description="Polar residues" evidence="8">
    <location>
        <begin position="10"/>
        <end position="31"/>
    </location>
</feature>
<keyword evidence="5 9" id="KW-1133">Transmembrane helix</keyword>
<evidence type="ECO:0000256" key="6">
    <source>
        <dbReference type="ARBA" id="ARBA00023136"/>
    </source>
</evidence>
<feature type="transmembrane region" description="Helical" evidence="9">
    <location>
        <begin position="138"/>
        <end position="160"/>
    </location>
</feature>
<comment type="caution">
    <text evidence="10">The sequence shown here is derived from an EMBL/GenBank/DDBJ whole genome shotgun (WGS) entry which is preliminary data.</text>
</comment>
<feature type="transmembrane region" description="Helical" evidence="9">
    <location>
        <begin position="100"/>
        <end position="118"/>
    </location>
</feature>
<feature type="transmembrane region" description="Helical" evidence="9">
    <location>
        <begin position="180"/>
        <end position="198"/>
    </location>
</feature>
<feature type="transmembrane region" description="Helical" evidence="9">
    <location>
        <begin position="386"/>
        <end position="409"/>
    </location>
</feature>
<feature type="transmembrane region" description="Helical" evidence="9">
    <location>
        <begin position="207"/>
        <end position="224"/>
    </location>
</feature>
<dbReference type="PANTHER" id="PTHR31806">
    <property type="entry name" value="PURINE-CYTOSINE PERMEASE FCY2-RELATED"/>
    <property type="match status" value="1"/>
</dbReference>
<evidence type="ECO:0000256" key="2">
    <source>
        <dbReference type="ARBA" id="ARBA00008974"/>
    </source>
</evidence>
<evidence type="ECO:0000256" key="5">
    <source>
        <dbReference type="ARBA" id="ARBA00022989"/>
    </source>
</evidence>
<sequence length="519" mass="56009">MDNPRDLEKTMSSNSKSKNGDLQSTREGTASRLSNGPLAFLRKTLFGSAESRGIDPVPIEERVDKRGHSLFTLWFTANCTLLPISTGMSSTFVFGLSLKVASVVIVLSTLLFMFPVAWMGMMGPKTGLRQIIQTRYYFGFYLVLIIALLQLATLAGYTIITSIVGGQTLAALSGGSLSDKGGIVIISLCALPISFMGYRCLHYFESYSWIPSVIAIIVTVGVGGKHLSQQVETSTPTVRQVLTFVSLCASLSLSWAALVSDFSVYISPSVPRSVYLDLTKPSIMLTSHRYRIFLYVYAGYCIPSILLLVLGAAIGGAVPNVASWNDANNAYSVGGVMYSMVSSVGGFGKFVAVLLALSVVSLNSCSLYSLSISLQSLHPILLRVPRYAYSIVVAAIVAGVSVAAAANFYASLSNFLGVVGYWTSSYAGIAIVEHHWFRKGDYSSYNPQHWDVRAELPSGVAAVAALLLSFGLIVPSMDAVWYVGPFASKIGDVGIEVGFCLSSILYFIFRTLELRLIRK</sequence>
<feature type="transmembrane region" description="Helical" evidence="9">
    <location>
        <begin position="490"/>
        <end position="509"/>
    </location>
</feature>
<dbReference type="Proteomes" id="UP000287124">
    <property type="component" value="Unassembled WGS sequence"/>
</dbReference>
<gene>
    <name evidence="10" type="ORF">BHE90_002666</name>
</gene>
<evidence type="ECO:0000256" key="3">
    <source>
        <dbReference type="ARBA" id="ARBA00022448"/>
    </source>
</evidence>
<evidence type="ECO:0000256" key="4">
    <source>
        <dbReference type="ARBA" id="ARBA00022692"/>
    </source>
</evidence>
<dbReference type="PIRSF" id="PIRSF002744">
    <property type="entry name" value="Pur-cyt_permease"/>
    <property type="match status" value="1"/>
</dbReference>
<keyword evidence="6 7" id="KW-0472">Membrane</keyword>
<dbReference type="InterPro" id="IPR001248">
    <property type="entry name" value="Pur-cyt_permease"/>
</dbReference>
<evidence type="ECO:0000256" key="8">
    <source>
        <dbReference type="SAM" id="MobiDB-lite"/>
    </source>
</evidence>